<sequence>MLQMFYDSVVSRVMIFAVVCWGSRVKTAEANRLIKLIRRAGSVLGVEQESLAEMSERRMLRKPFNILDSESHPLHATLVSYRSTFSCRLRPPRSATGGLSSQWPSNSITLQPSVKGTENLLTNTMCKINTITIITKHSAI</sequence>
<reference evidence="1 2" key="2">
    <citation type="journal article" date="2024" name="G3 (Bethesda)">
        <title>The genome of the cryopelagic Antarctic bald notothen, Trematomus borchgrevinki.</title>
        <authorList>
            <person name="Rayamajhi N."/>
            <person name="Rivera-Colon A.G."/>
            <person name="Minhas B.F."/>
            <person name="Cheng C.C."/>
            <person name="Catchen J.M."/>
        </authorList>
    </citation>
    <scope>NUCLEOTIDE SEQUENCE [LARGE SCALE GENOMIC DNA]</scope>
    <source>
        <strain evidence="1">AGRC-2024</strain>
    </source>
</reference>
<comment type="caution">
    <text evidence="1">The sequence shown here is derived from an EMBL/GenBank/DDBJ whole genome shotgun (WGS) entry which is preliminary data.</text>
</comment>
<gene>
    <name evidence="1" type="ORF">OYC64_015627</name>
</gene>
<proteinExistence type="predicted"/>
<accession>A0ABD2HKB2</accession>
<dbReference type="Proteomes" id="UP001619887">
    <property type="component" value="Unassembled WGS sequence"/>
</dbReference>
<protein>
    <submittedName>
        <fullName evidence="1">Uncharacterized protein</fullName>
    </submittedName>
</protein>
<evidence type="ECO:0000313" key="1">
    <source>
        <dbReference type="EMBL" id="KAL3065493.1"/>
    </source>
</evidence>
<dbReference type="EMBL" id="JBIYXZ010002069">
    <property type="protein sequence ID" value="KAL3065493.1"/>
    <property type="molecule type" value="Genomic_DNA"/>
</dbReference>
<organism evidence="1 2">
    <name type="scientific">Pagothenia borchgrevinki</name>
    <name type="common">Bald rockcod</name>
    <name type="synonym">Trematomus borchgrevinki</name>
    <dbReference type="NCBI Taxonomy" id="8213"/>
    <lineage>
        <taxon>Eukaryota</taxon>
        <taxon>Metazoa</taxon>
        <taxon>Chordata</taxon>
        <taxon>Craniata</taxon>
        <taxon>Vertebrata</taxon>
        <taxon>Euteleostomi</taxon>
        <taxon>Actinopterygii</taxon>
        <taxon>Neopterygii</taxon>
        <taxon>Teleostei</taxon>
        <taxon>Neoteleostei</taxon>
        <taxon>Acanthomorphata</taxon>
        <taxon>Eupercaria</taxon>
        <taxon>Perciformes</taxon>
        <taxon>Notothenioidei</taxon>
        <taxon>Nototheniidae</taxon>
        <taxon>Pagothenia</taxon>
    </lineage>
</organism>
<evidence type="ECO:0000313" key="2">
    <source>
        <dbReference type="Proteomes" id="UP001619887"/>
    </source>
</evidence>
<reference evidence="1 2" key="1">
    <citation type="journal article" date="2022" name="G3 (Bethesda)">
        <title>Evaluating Illumina-, Nanopore-, and PacBio-based genome assembly strategies with the bald notothen, Trematomus borchgrevinki.</title>
        <authorList>
            <person name="Rayamajhi N."/>
            <person name="Cheng C.C."/>
            <person name="Catchen J.M."/>
        </authorList>
    </citation>
    <scope>NUCLEOTIDE SEQUENCE [LARGE SCALE GENOMIC DNA]</scope>
    <source>
        <strain evidence="1">AGRC-2024</strain>
    </source>
</reference>
<name>A0ABD2HKB2_PAGBO</name>
<keyword evidence="2" id="KW-1185">Reference proteome</keyword>
<dbReference type="AlphaFoldDB" id="A0ABD2HKB2"/>